<feature type="domain" description="CCHC-type" evidence="2">
    <location>
        <begin position="169"/>
        <end position="185"/>
    </location>
</feature>
<gene>
    <name evidence="3" type="ORF">LOTGIDRAFT_151936</name>
</gene>
<protein>
    <recommendedName>
        <fullName evidence="2">CCHC-type domain-containing protein</fullName>
    </recommendedName>
</protein>
<dbReference type="InterPro" id="IPR001878">
    <property type="entry name" value="Znf_CCHC"/>
</dbReference>
<reference evidence="3 4" key="1">
    <citation type="journal article" date="2013" name="Nature">
        <title>Insights into bilaterian evolution from three spiralian genomes.</title>
        <authorList>
            <person name="Simakov O."/>
            <person name="Marletaz F."/>
            <person name="Cho S.J."/>
            <person name="Edsinger-Gonzales E."/>
            <person name="Havlak P."/>
            <person name="Hellsten U."/>
            <person name="Kuo D.H."/>
            <person name="Larsson T."/>
            <person name="Lv J."/>
            <person name="Arendt D."/>
            <person name="Savage R."/>
            <person name="Osoegawa K."/>
            <person name="de Jong P."/>
            <person name="Grimwood J."/>
            <person name="Chapman J.A."/>
            <person name="Shapiro H."/>
            <person name="Aerts A."/>
            <person name="Otillar R.P."/>
            <person name="Terry A.Y."/>
            <person name="Boore J.L."/>
            <person name="Grigoriev I.V."/>
            <person name="Lindberg D.R."/>
            <person name="Seaver E.C."/>
            <person name="Weisblat D.A."/>
            <person name="Putnam N.H."/>
            <person name="Rokhsar D.S."/>
        </authorList>
    </citation>
    <scope>NUCLEOTIDE SEQUENCE [LARGE SCALE GENOMIC DNA]</scope>
</reference>
<dbReference type="EMBL" id="KB199650">
    <property type="protein sequence ID" value="ESP05135.1"/>
    <property type="molecule type" value="Genomic_DNA"/>
</dbReference>
<dbReference type="GeneID" id="20235561"/>
<dbReference type="CTD" id="20235561"/>
<dbReference type="RefSeq" id="XP_009043680.1">
    <property type="nucleotide sequence ID" value="XM_009045432.1"/>
</dbReference>
<dbReference type="SUPFAM" id="SSF57756">
    <property type="entry name" value="Retrovirus zinc finger-like domains"/>
    <property type="match status" value="1"/>
</dbReference>
<evidence type="ECO:0000259" key="2">
    <source>
        <dbReference type="SMART" id="SM00343"/>
    </source>
</evidence>
<dbReference type="HOGENOM" id="CLU_647755_0_0_1"/>
<sequence>MTKEMDTKQNFKNRTINVDLYSDTKIIDVIKEVEEIVGEHSVIYACPIQGNLELTFDSIDRLKHLNETPIIVNKQELKYTPVGFKYMIVSFMHIPCYISDHELLAKLKGWNVRPLGEVRRRHMKYGDREIPDGTRYVKCEFPPNVSSLPYATLLDGKSFIIKHNNQSKVCFGCLNPDHEVKNCPESLCKRCEQKGHIRKFCEESLCVNCGEYNYLCKCATNDLDAELNLTREPNPNQIKETLSQNTESNTYDDDDTITSHPTSSETTIDRSKPQKRTQIEIITPPKNENKKGKTYNQEDASASDDETMNYDTNSSPVPNVNDESHPDTCDTDTSRPEKPTLKNIPSKYSLPPKPNTSSSTLKEKFASSIKTLENIDNIVTKREMFRKELTDPRSVLNTRNRFKVDPVKPNLNAVRKSKSGESLV</sequence>
<feature type="compositionally biased region" description="Polar residues" evidence="1">
    <location>
        <begin position="231"/>
        <end position="249"/>
    </location>
</feature>
<keyword evidence="4" id="KW-1185">Reference proteome</keyword>
<dbReference type="OMA" id="CETPLRE"/>
<name>V4CRJ4_LOTGI</name>
<feature type="compositionally biased region" description="Basic and acidic residues" evidence="1">
    <location>
        <begin position="322"/>
        <end position="340"/>
    </location>
</feature>
<dbReference type="GO" id="GO:0008270">
    <property type="term" value="F:zinc ion binding"/>
    <property type="evidence" value="ECO:0007669"/>
    <property type="project" value="InterPro"/>
</dbReference>
<dbReference type="SMART" id="SM00343">
    <property type="entry name" value="ZnF_C2HC"/>
    <property type="match status" value="2"/>
</dbReference>
<organism evidence="3 4">
    <name type="scientific">Lottia gigantea</name>
    <name type="common">Giant owl limpet</name>
    <dbReference type="NCBI Taxonomy" id="225164"/>
    <lineage>
        <taxon>Eukaryota</taxon>
        <taxon>Metazoa</taxon>
        <taxon>Spiralia</taxon>
        <taxon>Lophotrochozoa</taxon>
        <taxon>Mollusca</taxon>
        <taxon>Gastropoda</taxon>
        <taxon>Patellogastropoda</taxon>
        <taxon>Lottioidea</taxon>
        <taxon>Lottiidae</taxon>
        <taxon>Lottia</taxon>
    </lineage>
</organism>
<dbReference type="Gene3D" id="4.10.60.10">
    <property type="entry name" value="Zinc finger, CCHC-type"/>
    <property type="match status" value="1"/>
</dbReference>
<proteinExistence type="predicted"/>
<dbReference type="OrthoDB" id="6128564at2759"/>
<evidence type="ECO:0000313" key="4">
    <source>
        <dbReference type="Proteomes" id="UP000030746"/>
    </source>
</evidence>
<dbReference type="KEGG" id="lgi:LOTGIDRAFT_151936"/>
<feature type="region of interest" description="Disordered" evidence="1">
    <location>
        <begin position="231"/>
        <end position="362"/>
    </location>
</feature>
<dbReference type="InterPro" id="IPR036875">
    <property type="entry name" value="Znf_CCHC_sf"/>
</dbReference>
<dbReference type="Proteomes" id="UP000030746">
    <property type="component" value="Unassembled WGS sequence"/>
</dbReference>
<accession>V4CRJ4</accession>
<feature type="domain" description="CCHC-type" evidence="2">
    <location>
        <begin position="187"/>
        <end position="203"/>
    </location>
</feature>
<dbReference type="AlphaFoldDB" id="V4CRJ4"/>
<feature type="compositionally biased region" description="Polar residues" evidence="1">
    <location>
        <begin position="309"/>
        <end position="318"/>
    </location>
</feature>
<evidence type="ECO:0000313" key="3">
    <source>
        <dbReference type="EMBL" id="ESP05135.1"/>
    </source>
</evidence>
<dbReference type="GO" id="GO:0003676">
    <property type="term" value="F:nucleic acid binding"/>
    <property type="evidence" value="ECO:0007669"/>
    <property type="project" value="InterPro"/>
</dbReference>
<evidence type="ECO:0000256" key="1">
    <source>
        <dbReference type="SAM" id="MobiDB-lite"/>
    </source>
</evidence>